<dbReference type="RefSeq" id="WP_344706589.1">
    <property type="nucleotide sequence ID" value="NZ_BAABBQ010000001.1"/>
</dbReference>
<keyword evidence="1" id="KW-1133">Transmembrane helix</keyword>
<keyword evidence="1" id="KW-0472">Membrane</keyword>
<comment type="caution">
    <text evidence="2">The sequence shown here is derived from an EMBL/GenBank/DDBJ whole genome shotgun (WGS) entry which is preliminary data.</text>
</comment>
<protein>
    <submittedName>
        <fullName evidence="2">Uncharacterized protein</fullName>
    </submittedName>
</protein>
<accession>A0ABP7SS09</accession>
<dbReference type="Proteomes" id="UP001500235">
    <property type="component" value="Unassembled WGS sequence"/>
</dbReference>
<feature type="transmembrane region" description="Helical" evidence="1">
    <location>
        <begin position="34"/>
        <end position="53"/>
    </location>
</feature>
<gene>
    <name evidence="2" type="ORF">GCM10022280_13160</name>
</gene>
<keyword evidence="1" id="KW-0812">Transmembrane</keyword>
<evidence type="ECO:0000313" key="3">
    <source>
        <dbReference type="Proteomes" id="UP001500235"/>
    </source>
</evidence>
<name>A0ABP7SS09_9SPHN</name>
<sequence>MQIDPKTPAGGGCLIFLGFLAGATIGILKDEPSLGVIIGVAGGALVALLLYLVGRLRRG</sequence>
<keyword evidence="3" id="KW-1185">Reference proteome</keyword>
<reference evidence="3" key="1">
    <citation type="journal article" date="2019" name="Int. J. Syst. Evol. Microbiol.">
        <title>The Global Catalogue of Microorganisms (GCM) 10K type strain sequencing project: providing services to taxonomists for standard genome sequencing and annotation.</title>
        <authorList>
            <consortium name="The Broad Institute Genomics Platform"/>
            <consortium name="The Broad Institute Genome Sequencing Center for Infectious Disease"/>
            <person name="Wu L."/>
            <person name="Ma J."/>
        </authorList>
    </citation>
    <scope>NUCLEOTIDE SEQUENCE [LARGE SCALE GENOMIC DNA]</scope>
    <source>
        <strain evidence="3">JCM 17563</strain>
    </source>
</reference>
<organism evidence="2 3">
    <name type="scientific">Sphingomonas swuensis</name>
    <dbReference type="NCBI Taxonomy" id="977800"/>
    <lineage>
        <taxon>Bacteria</taxon>
        <taxon>Pseudomonadati</taxon>
        <taxon>Pseudomonadota</taxon>
        <taxon>Alphaproteobacteria</taxon>
        <taxon>Sphingomonadales</taxon>
        <taxon>Sphingomonadaceae</taxon>
        <taxon>Sphingomonas</taxon>
    </lineage>
</organism>
<dbReference type="EMBL" id="BAABBQ010000001">
    <property type="protein sequence ID" value="GAA4015730.1"/>
    <property type="molecule type" value="Genomic_DNA"/>
</dbReference>
<proteinExistence type="predicted"/>
<evidence type="ECO:0000313" key="2">
    <source>
        <dbReference type="EMBL" id="GAA4015730.1"/>
    </source>
</evidence>
<evidence type="ECO:0000256" key="1">
    <source>
        <dbReference type="SAM" id="Phobius"/>
    </source>
</evidence>
<feature type="transmembrane region" description="Helical" evidence="1">
    <location>
        <begin position="7"/>
        <end position="28"/>
    </location>
</feature>